<sequence>MNLSDDPNLYRRPRLFDTILALLSVLAAYPLAGSLITLLVTGGISLDDGFQSITAPVVTKMLVAQALGQIVVLALPVFWFVSRFTGKGLFGKATLGWLGIGKPGSVRPALMAGLGMLLLQPALYSIVELQTLLLPSLGAFGKTLLQEQATLDLFLRKLAGGASVEGFILSILVLVLTPAVCEELFFRGYIQKSLAVNLSPRRAVLFTGLVFALFHMAWFNFVPLTLLGWYIGYIYWKSGNLLAPAIAHGTNNLAALILLKTGVESGGAGEAASGMPVSWQWWILVAGSLVLFFLLIRSFPVKTALEDADNPMPRGHR</sequence>
<organism evidence="3 4">
    <name type="scientific">Chlorobaculum limnaeum</name>
    <dbReference type="NCBI Taxonomy" id="274537"/>
    <lineage>
        <taxon>Bacteria</taxon>
        <taxon>Pseudomonadati</taxon>
        <taxon>Chlorobiota</taxon>
        <taxon>Chlorobiia</taxon>
        <taxon>Chlorobiales</taxon>
        <taxon>Chlorobiaceae</taxon>
        <taxon>Chlorobaculum</taxon>
    </lineage>
</organism>
<feature type="transmembrane region" description="Helical" evidence="1">
    <location>
        <begin position="206"/>
        <end position="231"/>
    </location>
</feature>
<dbReference type="EMBL" id="CP017305">
    <property type="protein sequence ID" value="AOS82856.1"/>
    <property type="molecule type" value="Genomic_DNA"/>
</dbReference>
<dbReference type="PANTHER" id="PTHR43592:SF15">
    <property type="entry name" value="CAAX AMINO TERMINAL PROTEASE FAMILY PROTEIN"/>
    <property type="match status" value="1"/>
</dbReference>
<dbReference type="GO" id="GO:0080120">
    <property type="term" value="P:CAAX-box protein maturation"/>
    <property type="evidence" value="ECO:0007669"/>
    <property type="project" value="UniProtKB-ARBA"/>
</dbReference>
<dbReference type="GO" id="GO:0004175">
    <property type="term" value="F:endopeptidase activity"/>
    <property type="evidence" value="ECO:0007669"/>
    <property type="project" value="UniProtKB-ARBA"/>
</dbReference>
<feature type="transmembrane region" description="Helical" evidence="1">
    <location>
        <begin position="62"/>
        <end position="82"/>
    </location>
</feature>
<dbReference type="STRING" id="274537.BIU88_01025"/>
<dbReference type="KEGG" id="clz:BIU88_01025"/>
<dbReference type="Pfam" id="PF02517">
    <property type="entry name" value="Rce1-like"/>
    <property type="match status" value="1"/>
</dbReference>
<accession>A0A1D8CVI1</accession>
<feature type="domain" description="CAAX prenyl protease 2/Lysostaphin resistance protein A-like" evidence="2">
    <location>
        <begin position="167"/>
        <end position="253"/>
    </location>
</feature>
<evidence type="ECO:0000259" key="2">
    <source>
        <dbReference type="Pfam" id="PF02517"/>
    </source>
</evidence>
<evidence type="ECO:0000313" key="3">
    <source>
        <dbReference type="EMBL" id="AOS82856.1"/>
    </source>
</evidence>
<protein>
    <submittedName>
        <fullName evidence="3">Abortive phage infection protein</fullName>
    </submittedName>
</protein>
<dbReference type="RefSeq" id="WP_069808587.1">
    <property type="nucleotide sequence ID" value="NZ_CP017305.1"/>
</dbReference>
<dbReference type="OrthoDB" id="1523022at2"/>
<keyword evidence="1" id="KW-1133">Transmembrane helix</keyword>
<evidence type="ECO:0000256" key="1">
    <source>
        <dbReference type="SAM" id="Phobius"/>
    </source>
</evidence>
<keyword evidence="4" id="KW-1185">Reference proteome</keyword>
<keyword evidence="1" id="KW-0812">Transmembrane</keyword>
<evidence type="ECO:0000313" key="4">
    <source>
        <dbReference type="Proteomes" id="UP000095185"/>
    </source>
</evidence>
<dbReference type="Proteomes" id="UP000095185">
    <property type="component" value="Chromosome"/>
</dbReference>
<feature type="transmembrane region" description="Helical" evidence="1">
    <location>
        <begin position="279"/>
        <end position="296"/>
    </location>
</feature>
<gene>
    <name evidence="3" type="ORF">BIU88_01025</name>
</gene>
<dbReference type="AlphaFoldDB" id="A0A1D8CVI1"/>
<reference evidence="3" key="1">
    <citation type="submission" date="2016-09" db="EMBL/GenBank/DDBJ databases">
        <title>Genome sequence of Chlorobaculum limnaeum.</title>
        <authorList>
            <person name="Liu Z."/>
            <person name="Tank M."/>
            <person name="Bryant D.A."/>
        </authorList>
    </citation>
    <scope>NUCLEOTIDE SEQUENCE [LARGE SCALE GENOMIC DNA]</scope>
    <source>
        <strain evidence="3">DSM 1677</strain>
    </source>
</reference>
<feature type="transmembrane region" description="Helical" evidence="1">
    <location>
        <begin position="167"/>
        <end position="186"/>
    </location>
</feature>
<name>A0A1D8CVI1_CHLLM</name>
<dbReference type="InterPro" id="IPR003675">
    <property type="entry name" value="Rce1/LyrA-like_dom"/>
</dbReference>
<feature type="transmembrane region" description="Helical" evidence="1">
    <location>
        <begin position="20"/>
        <end position="42"/>
    </location>
</feature>
<dbReference type="PANTHER" id="PTHR43592">
    <property type="entry name" value="CAAX AMINO TERMINAL PROTEASE"/>
    <property type="match status" value="1"/>
</dbReference>
<proteinExistence type="predicted"/>
<keyword evidence="1" id="KW-0472">Membrane</keyword>